<accession>A0ABR2K873</accession>
<sequence>MEELSADTIPTTSESTSATHSLFSTLFISIVSCLFSIGCCYFALFSISFRHGLINSASKIVELQSECLKPIPSKFFLSSSCILPCKTFTPIPEAKWVNAVVFSLESQYRFQGISLQFLEVDEYVSFSENHYAFYASEAMNVDASRITEKIGQVYDNDKFIIYGAPENIVFFNNQKYSFDRFLSSGPKNKNVKKDFLFSQNSAKDSLNLKQKMKSKSYFFNQTIMPEKASKSEDATTNPLEYGFSSVKRIVGIETIKRALISSSNPIPVAFQLPSQIFYKEINESTNSKKGSGCTIYDSIENHHESHFNSQKSLSYPCPFNSSKQCHKFILYPPSSILVNKNAGDPDYDEHYTSYGNPVVMALVGYNDNFILHLNSTSFLKGGFIMRSVFMNNEHSREYFMNEITSFQELKLCHDDSDPYNWPIATSVKCIEETKKASSCGSIEFECLNDMICDTTMNYTYFGGNNFIQWGNGVEPHIITIEFPRNFLYYIIKPKQSRKSDYSRNQFCGYSFIPFKVVEDMYLKNLGPFSFDAADIQVKWAPYSYYSKKNSEKKYQKLKDSTYKIETLVKHLPYDEVEL</sequence>
<evidence type="ECO:0000313" key="3">
    <source>
        <dbReference type="Proteomes" id="UP001470230"/>
    </source>
</evidence>
<keyword evidence="1" id="KW-0472">Membrane</keyword>
<proteinExistence type="predicted"/>
<evidence type="ECO:0000256" key="1">
    <source>
        <dbReference type="SAM" id="Phobius"/>
    </source>
</evidence>
<dbReference type="PANTHER" id="PTHR35899">
    <property type="entry name" value="PAPAIN FAMILY CYSTEINE PROTEASE DOMAIN CONTAINING PROTEIN"/>
    <property type="match status" value="1"/>
</dbReference>
<name>A0ABR2K873_9EUKA</name>
<reference evidence="2 3" key="1">
    <citation type="submission" date="2024-04" db="EMBL/GenBank/DDBJ databases">
        <title>Tritrichomonas musculus Genome.</title>
        <authorList>
            <person name="Alves-Ferreira E."/>
            <person name="Grigg M."/>
            <person name="Lorenzi H."/>
            <person name="Galac M."/>
        </authorList>
    </citation>
    <scope>NUCLEOTIDE SEQUENCE [LARGE SCALE GENOMIC DNA]</scope>
    <source>
        <strain evidence="2 3">EAF2021</strain>
    </source>
</reference>
<organism evidence="2 3">
    <name type="scientific">Tritrichomonas musculus</name>
    <dbReference type="NCBI Taxonomy" id="1915356"/>
    <lineage>
        <taxon>Eukaryota</taxon>
        <taxon>Metamonada</taxon>
        <taxon>Parabasalia</taxon>
        <taxon>Tritrichomonadida</taxon>
        <taxon>Tritrichomonadidae</taxon>
        <taxon>Tritrichomonas</taxon>
    </lineage>
</organism>
<comment type="caution">
    <text evidence="2">The sequence shown here is derived from an EMBL/GenBank/DDBJ whole genome shotgun (WGS) entry which is preliminary data.</text>
</comment>
<protein>
    <submittedName>
        <fullName evidence="2">Uncharacterized protein</fullName>
    </submittedName>
</protein>
<keyword evidence="1" id="KW-1133">Transmembrane helix</keyword>
<dbReference type="PANTHER" id="PTHR35899:SF1">
    <property type="entry name" value="PEPTIDASE C1A PAPAIN C-TERMINAL DOMAIN-CONTAINING PROTEIN"/>
    <property type="match status" value="1"/>
</dbReference>
<keyword evidence="1" id="KW-0812">Transmembrane</keyword>
<keyword evidence="3" id="KW-1185">Reference proteome</keyword>
<evidence type="ECO:0000313" key="2">
    <source>
        <dbReference type="EMBL" id="KAK8886971.1"/>
    </source>
</evidence>
<feature type="transmembrane region" description="Helical" evidence="1">
    <location>
        <begin position="22"/>
        <end position="44"/>
    </location>
</feature>
<gene>
    <name evidence="2" type="ORF">M9Y10_038006</name>
</gene>
<dbReference type="EMBL" id="JAPFFF010000006">
    <property type="protein sequence ID" value="KAK8886971.1"/>
    <property type="molecule type" value="Genomic_DNA"/>
</dbReference>
<dbReference type="Proteomes" id="UP001470230">
    <property type="component" value="Unassembled WGS sequence"/>
</dbReference>